<reference evidence="3 4" key="1">
    <citation type="submission" date="2024-06" db="EMBL/GenBank/DDBJ databases">
        <authorList>
            <person name="Tuo L."/>
        </authorList>
    </citation>
    <scope>NUCLEOTIDE SEQUENCE [LARGE SCALE GENOMIC DNA]</scope>
    <source>
        <strain evidence="3 4">ZMM04-5</strain>
    </source>
</reference>
<dbReference type="PANTHER" id="PTHR43751">
    <property type="entry name" value="SULFATASE"/>
    <property type="match status" value="1"/>
</dbReference>
<organism evidence="3 4">
    <name type="scientific">Mesorhizobium marinum</name>
    <dbReference type="NCBI Taxonomy" id="3228790"/>
    <lineage>
        <taxon>Bacteria</taxon>
        <taxon>Pseudomonadati</taxon>
        <taxon>Pseudomonadota</taxon>
        <taxon>Alphaproteobacteria</taxon>
        <taxon>Hyphomicrobiales</taxon>
        <taxon>Phyllobacteriaceae</taxon>
        <taxon>Mesorhizobium</taxon>
    </lineage>
</organism>
<dbReference type="CDD" id="cd16142">
    <property type="entry name" value="ARS_like"/>
    <property type="match status" value="1"/>
</dbReference>
<gene>
    <name evidence="3" type="ORF">ABUE31_17805</name>
</gene>
<protein>
    <submittedName>
        <fullName evidence="3">Arylsulfatase</fullName>
    </submittedName>
</protein>
<name>A0ABV3R5N1_9HYPH</name>
<dbReference type="Pfam" id="PF00884">
    <property type="entry name" value="Sulfatase"/>
    <property type="match status" value="1"/>
</dbReference>
<dbReference type="EMBL" id="JBFOCI010000006">
    <property type="protein sequence ID" value="MEW9807847.1"/>
    <property type="molecule type" value="Genomic_DNA"/>
</dbReference>
<keyword evidence="1" id="KW-0732">Signal</keyword>
<keyword evidence="4" id="KW-1185">Reference proteome</keyword>
<dbReference type="SUPFAM" id="SSF53649">
    <property type="entry name" value="Alkaline phosphatase-like"/>
    <property type="match status" value="1"/>
</dbReference>
<evidence type="ECO:0000256" key="1">
    <source>
        <dbReference type="SAM" id="SignalP"/>
    </source>
</evidence>
<dbReference type="Gene3D" id="3.30.1120.10">
    <property type="match status" value="1"/>
</dbReference>
<comment type="caution">
    <text evidence="3">The sequence shown here is derived from an EMBL/GenBank/DDBJ whole genome shotgun (WGS) entry which is preliminary data.</text>
</comment>
<accession>A0ABV3R5N1</accession>
<feature type="chain" id="PRO_5045296178" evidence="1">
    <location>
        <begin position="27"/>
        <end position="531"/>
    </location>
</feature>
<dbReference type="PANTHER" id="PTHR43751:SF2">
    <property type="entry name" value="SULFATASE N-TERMINAL DOMAIN-CONTAINING PROTEIN"/>
    <property type="match status" value="1"/>
</dbReference>
<dbReference type="InterPro" id="IPR017850">
    <property type="entry name" value="Alkaline_phosphatase_core_sf"/>
</dbReference>
<dbReference type="InterPro" id="IPR000917">
    <property type="entry name" value="Sulfatase_N"/>
</dbReference>
<evidence type="ECO:0000259" key="2">
    <source>
        <dbReference type="Pfam" id="PF00884"/>
    </source>
</evidence>
<dbReference type="RefSeq" id="WP_367725050.1">
    <property type="nucleotide sequence ID" value="NZ_JBFOCH010000118.1"/>
</dbReference>
<dbReference type="InterPro" id="IPR052701">
    <property type="entry name" value="GAG_Ulvan_Degrading_Sulfatases"/>
</dbReference>
<dbReference type="Gene3D" id="3.40.720.10">
    <property type="entry name" value="Alkaline Phosphatase, subunit A"/>
    <property type="match status" value="1"/>
</dbReference>
<sequence>MDLLCGLSGKVTRAVALAALVGAAQALGQVGALPALVTQAQAQEQNRPNILVIWGDDVGMWNISAYHRGMMGGTTPNIDSLAKEGMMFMDHYAQASCTAGRASFLLGQQPMRTGLLTVGIPGAKQGIQASDPTIAELLKPYGYATGQFGKNHFGDRDEYLPTMHGFDEFYGILYHLNAAQYVEQYDYPSKEEAEKWGFTVRGIIHSKSDGKGGQTVEDLGPWGTEVQRHLDEDVVKESKRFMKEAVDAGKPFFVWHNFIRMHYPTHQSAEWKDKTGYGVYADGMAEMDHNVGELTKYLEELGVADNTFIMFATDNGAATNSWPDGGNQPFHGEKGAGGWEGAFRVPVIIKWKNHIPENVSTGEFMAMEDWMPTLLSMAVGDKNLKSDLLKGKSVGDKTFKNHLDGYDQSEIVLKNGKSVRKEFFYFTETTFHAVRYGDWKFMFVDQEDWFQAPQLALSTPIITNLKLDPFERMQKTRGYGEWQEQRGFMTSAAAKVIGEFIESLKDYPPSQPSDEFKLSEAFNKLSSGPAN</sequence>
<dbReference type="Proteomes" id="UP001556196">
    <property type="component" value="Unassembled WGS sequence"/>
</dbReference>
<evidence type="ECO:0000313" key="3">
    <source>
        <dbReference type="EMBL" id="MEW9807847.1"/>
    </source>
</evidence>
<feature type="domain" description="Sulfatase N-terminal" evidence="2">
    <location>
        <begin position="48"/>
        <end position="378"/>
    </location>
</feature>
<proteinExistence type="predicted"/>
<evidence type="ECO:0000313" key="4">
    <source>
        <dbReference type="Proteomes" id="UP001556196"/>
    </source>
</evidence>
<feature type="signal peptide" evidence="1">
    <location>
        <begin position="1"/>
        <end position="26"/>
    </location>
</feature>